<feature type="transmembrane region" description="Helical" evidence="2">
    <location>
        <begin position="48"/>
        <end position="72"/>
    </location>
</feature>
<feature type="transmembrane region" description="Helical" evidence="2">
    <location>
        <begin position="201"/>
        <end position="219"/>
    </location>
</feature>
<name>A0A2N0BCS1_9LEPT</name>
<feature type="transmembrane region" description="Helical" evidence="2">
    <location>
        <begin position="84"/>
        <end position="105"/>
    </location>
</feature>
<accession>A0A2N0BCS1</accession>
<dbReference type="InterPro" id="IPR039447">
    <property type="entry name" value="UreH-like_TM_dom"/>
</dbReference>
<feature type="region of interest" description="Disordered" evidence="1">
    <location>
        <begin position="227"/>
        <end position="270"/>
    </location>
</feature>
<keyword evidence="2" id="KW-0812">Transmembrane</keyword>
<evidence type="ECO:0000313" key="4">
    <source>
        <dbReference type="EMBL" id="PJZ94350.1"/>
    </source>
</evidence>
<dbReference type="PANTHER" id="PTHR42208">
    <property type="entry name" value="HEAVY METAL TRANSPORTER-RELATED"/>
    <property type="match status" value="1"/>
</dbReference>
<dbReference type="RefSeq" id="WP_100747040.1">
    <property type="nucleotide sequence ID" value="NZ_NPEF02000006.1"/>
</dbReference>
<evidence type="ECO:0000259" key="3">
    <source>
        <dbReference type="Pfam" id="PF13386"/>
    </source>
</evidence>
<feature type="transmembrane region" description="Helical" evidence="2">
    <location>
        <begin position="139"/>
        <end position="163"/>
    </location>
</feature>
<accession>A0A2N0BKQ4</accession>
<evidence type="ECO:0000256" key="1">
    <source>
        <dbReference type="SAM" id="MobiDB-lite"/>
    </source>
</evidence>
<dbReference type="PANTHER" id="PTHR42208:SF1">
    <property type="entry name" value="HEAVY METAL TRANSPORTER"/>
    <property type="match status" value="1"/>
</dbReference>
<feature type="transmembrane region" description="Helical" evidence="2">
    <location>
        <begin position="169"/>
        <end position="189"/>
    </location>
</feature>
<dbReference type="AlphaFoldDB" id="A0A2N0BCS1"/>
<reference evidence="4" key="1">
    <citation type="submission" date="2017-07" db="EMBL/GenBank/DDBJ databases">
        <title>Leptospira spp. isolated from tropical soils.</title>
        <authorList>
            <person name="Thibeaux R."/>
            <person name="Iraola G."/>
            <person name="Ferres I."/>
            <person name="Bierque E."/>
            <person name="Girault D."/>
            <person name="Soupe-Gilbert M.-E."/>
            <person name="Picardeau M."/>
            <person name="Goarant C."/>
        </authorList>
    </citation>
    <scope>NUCLEOTIDE SEQUENCE [LARGE SCALE GENOMIC DNA]</scope>
    <source>
        <strain evidence="4">ATI7-C-A5</strain>
    </source>
</reference>
<feature type="compositionally biased region" description="Polar residues" evidence="1">
    <location>
        <begin position="245"/>
        <end position="259"/>
    </location>
</feature>
<sequence length="270" mass="28531">MQNEFLLTALSVAFVHGLTSSLHCLGMCGPFAGTLNIAGGKGKYTTNLLYNAGRLVSYSALGAIIGFLGTGLNLAGKLVSLHQFAAVVSGIFVVVLGLGLIRNGTPEGSGVYHKILNFFAGPLLVSIRNGKNVPSTALAFGMVTGLLPCAVLYPAFGLALAAADPALSALVMTFFFLGTFPALFLFGVGFRQLLLKLPRGLVRYGGIVVVLVGISMIFFRMNHSHENHDPDSHRSGSEWNRSDSENAPNTDSRGSNGNVSPEEHGHSHHH</sequence>
<feature type="compositionally biased region" description="Basic and acidic residues" evidence="1">
    <location>
        <begin position="227"/>
        <end position="244"/>
    </location>
</feature>
<dbReference type="Pfam" id="PF13386">
    <property type="entry name" value="DsbD_2"/>
    <property type="match status" value="1"/>
</dbReference>
<feature type="domain" description="Urease accessory protein UreH-like transmembrane" evidence="3">
    <location>
        <begin position="13"/>
        <end position="214"/>
    </location>
</feature>
<dbReference type="EMBL" id="NPEF01000018">
    <property type="protein sequence ID" value="PJZ94350.1"/>
    <property type="molecule type" value="Genomic_DNA"/>
</dbReference>
<organism evidence="4">
    <name type="scientific">Leptospira ellisii</name>
    <dbReference type="NCBI Taxonomy" id="2023197"/>
    <lineage>
        <taxon>Bacteria</taxon>
        <taxon>Pseudomonadati</taxon>
        <taxon>Spirochaetota</taxon>
        <taxon>Spirochaetia</taxon>
        <taxon>Leptospirales</taxon>
        <taxon>Leptospiraceae</taxon>
        <taxon>Leptospira</taxon>
    </lineage>
</organism>
<evidence type="ECO:0000256" key="2">
    <source>
        <dbReference type="SAM" id="Phobius"/>
    </source>
</evidence>
<gene>
    <name evidence="4" type="ORF">CH379_03055</name>
</gene>
<dbReference type="OrthoDB" id="9800141at2"/>
<proteinExistence type="predicted"/>
<protein>
    <submittedName>
        <fullName evidence="4">Cytochrome C biosynthesis protein</fullName>
    </submittedName>
</protein>
<comment type="caution">
    <text evidence="4">The sequence shown here is derived from an EMBL/GenBank/DDBJ whole genome shotgun (WGS) entry which is preliminary data.</text>
</comment>
<keyword evidence="2" id="KW-1133">Transmembrane helix</keyword>
<keyword evidence="2" id="KW-0472">Membrane</keyword>
<feature type="compositionally biased region" description="Basic and acidic residues" evidence="1">
    <location>
        <begin position="261"/>
        <end position="270"/>
    </location>
</feature>